<keyword evidence="1" id="KW-0472">Membrane</keyword>
<evidence type="ECO:0000256" key="1">
    <source>
        <dbReference type="SAM" id="Phobius"/>
    </source>
</evidence>
<comment type="caution">
    <text evidence="2">The sequence shown here is derived from an EMBL/GenBank/DDBJ whole genome shotgun (WGS) entry which is preliminary data.</text>
</comment>
<dbReference type="AlphaFoldDB" id="M3GEU6"/>
<sequence length="104" mass="12369">MSREKEILKIFSSFIDFSFQLTLIKLLFNLLIIASTILLKTVEFIIMNSCQSSSHFFWFWVFLFGNLLLYFLYKIHPKKAFDLFTLLVKKVKALFNTKNKSEDI</sequence>
<evidence type="ECO:0000313" key="2">
    <source>
        <dbReference type="EMBL" id="EMF84424.1"/>
    </source>
</evidence>
<protein>
    <submittedName>
        <fullName evidence="2">Uncharacterized protein</fullName>
    </submittedName>
</protein>
<accession>M3GEU6</accession>
<feature type="transmembrane region" description="Helical" evidence="1">
    <location>
        <begin position="55"/>
        <end position="73"/>
    </location>
</feature>
<gene>
    <name evidence="2" type="ORF">LEP1GSC188_0581</name>
</gene>
<name>M3GEU6_9LEPT</name>
<reference evidence="2 3" key="1">
    <citation type="submission" date="2013-01" db="EMBL/GenBank/DDBJ databases">
        <authorList>
            <person name="Harkins D.M."/>
            <person name="Durkin A.S."/>
            <person name="Brinkac L.M."/>
            <person name="Haft D.H."/>
            <person name="Selengut J.D."/>
            <person name="Sanka R."/>
            <person name="DePew J."/>
            <person name="Purushe J."/>
            <person name="Tulsiani S.M."/>
            <person name="Graham G.C."/>
            <person name="Burns M.-A."/>
            <person name="Dohnt M.F."/>
            <person name="Smythe L.D."/>
            <person name="McKay D.B."/>
            <person name="Craig S.B."/>
            <person name="Vinetz J.M."/>
            <person name="Sutton G.G."/>
            <person name="Nierman W.C."/>
            <person name="Fouts D.E."/>
        </authorList>
    </citation>
    <scope>NUCLEOTIDE SEQUENCE [LARGE SCALE GENOMIC DNA]</scope>
    <source>
        <strain evidence="2 3">LT2116</strain>
    </source>
</reference>
<proteinExistence type="predicted"/>
<feature type="transmembrane region" description="Helical" evidence="1">
    <location>
        <begin position="21"/>
        <end position="39"/>
    </location>
</feature>
<dbReference type="EMBL" id="AHOR02000002">
    <property type="protein sequence ID" value="EMF84424.1"/>
    <property type="molecule type" value="Genomic_DNA"/>
</dbReference>
<organism evidence="2 3">
    <name type="scientific">Leptospira weilii serovar Topaz str. LT2116</name>
    <dbReference type="NCBI Taxonomy" id="1088540"/>
    <lineage>
        <taxon>Bacteria</taxon>
        <taxon>Pseudomonadati</taxon>
        <taxon>Spirochaetota</taxon>
        <taxon>Spirochaetia</taxon>
        <taxon>Leptospirales</taxon>
        <taxon>Leptospiraceae</taxon>
        <taxon>Leptospira</taxon>
    </lineage>
</organism>
<keyword evidence="1" id="KW-1133">Transmembrane helix</keyword>
<evidence type="ECO:0000313" key="3">
    <source>
        <dbReference type="Proteomes" id="UP000011770"/>
    </source>
</evidence>
<dbReference type="Proteomes" id="UP000011770">
    <property type="component" value="Unassembled WGS sequence"/>
</dbReference>
<keyword evidence="1" id="KW-0812">Transmembrane</keyword>